<feature type="compositionally biased region" description="Low complexity" evidence="1">
    <location>
        <begin position="14"/>
        <end position="37"/>
    </location>
</feature>
<dbReference type="InterPro" id="IPR003121">
    <property type="entry name" value="SWIB_MDM2_domain"/>
</dbReference>
<dbReference type="Gene3D" id="1.10.245.10">
    <property type="entry name" value="SWIB/MDM2 domain"/>
    <property type="match status" value="1"/>
</dbReference>
<feature type="region of interest" description="Disordered" evidence="1">
    <location>
        <begin position="1"/>
        <end position="52"/>
    </location>
</feature>
<dbReference type="PANTHER" id="PTHR13844">
    <property type="entry name" value="SWI/SNF-RELATED MATRIX-ASSOCIATED ACTIN-DEPENDENT REGULATOR OF CHROMATIN SUBFAMILY D"/>
    <property type="match status" value="1"/>
</dbReference>
<gene>
    <name evidence="3" type="primary">SMARCD</name>
    <name evidence="3" type="ORF">TSPGSL018_16096</name>
</gene>
<dbReference type="SUPFAM" id="SSF47592">
    <property type="entry name" value="SWIB/MDM2 domain"/>
    <property type="match status" value="1"/>
</dbReference>
<proteinExistence type="predicted"/>
<dbReference type="PROSITE" id="PS51925">
    <property type="entry name" value="SWIB_MDM2"/>
    <property type="match status" value="1"/>
</dbReference>
<accession>A0A061R4E6</accession>
<dbReference type="InterPro" id="IPR019835">
    <property type="entry name" value="SWIB_domain"/>
</dbReference>
<dbReference type="EMBL" id="GBEZ01021330">
    <property type="protein sequence ID" value="JAC65411.1"/>
    <property type="molecule type" value="Transcribed_RNA"/>
</dbReference>
<sequence>MSSQQSGGVFSTEAAAAAAKKQKKPGGAPCVAPVVPAAKRRQKKKQVKSHLGGKVDALVPESRYYSQLLGIERRIDSLLSRKKVEIDAALRNTESIRQRLRVYVYNTHENQGSSNPADAPCWTLVIFGRLVPMDDSVESAEAGKAFSSLLKSLEVVLEPEQPGQAPARVSWSAADGAAQAQAEAFEIKRRGSGPRKATIRIGVSSVPERYQLSQALAGLLGVAHETRSRAIRSLWAYIRSHGLQRPDNPTLIRCDQKLRSIFREEQVPLSSIGQRISSHLSAEPPLELEYTVDTSGKSPTHPDCYEIDVDLPPDPQPELQSFLQRLSKDQEVHELDSRIMSDIEKINEHRRRHTFFTGFSQSPVDFINSLVASQARDLRAASGEGSAKHEALRRTEVFQGKWVEDAVFRYLQRRLITS</sequence>
<dbReference type="SMART" id="SM00151">
    <property type="entry name" value="SWIB"/>
    <property type="match status" value="1"/>
</dbReference>
<evidence type="ECO:0000256" key="1">
    <source>
        <dbReference type="SAM" id="MobiDB-lite"/>
    </source>
</evidence>
<evidence type="ECO:0000259" key="2">
    <source>
        <dbReference type="PROSITE" id="PS51925"/>
    </source>
</evidence>
<dbReference type="CDD" id="cd10568">
    <property type="entry name" value="SWIB_like"/>
    <property type="match status" value="1"/>
</dbReference>
<reference evidence="3" key="1">
    <citation type="submission" date="2014-05" db="EMBL/GenBank/DDBJ databases">
        <title>The transcriptome of the halophilic microalga Tetraselmis sp. GSL018 isolated from the Great Salt Lake, Utah.</title>
        <authorList>
            <person name="Jinkerson R.E."/>
            <person name="D'Adamo S."/>
            <person name="Posewitz M.C."/>
        </authorList>
    </citation>
    <scope>NUCLEOTIDE SEQUENCE</scope>
    <source>
        <strain evidence="3">GSL018</strain>
    </source>
</reference>
<feature type="domain" description="DM2" evidence="2">
    <location>
        <begin position="205"/>
        <end position="282"/>
    </location>
</feature>
<organism evidence="3">
    <name type="scientific">Tetraselmis sp. GSL018</name>
    <dbReference type="NCBI Taxonomy" id="582737"/>
    <lineage>
        <taxon>Eukaryota</taxon>
        <taxon>Viridiplantae</taxon>
        <taxon>Chlorophyta</taxon>
        <taxon>core chlorophytes</taxon>
        <taxon>Chlorodendrophyceae</taxon>
        <taxon>Chlorodendrales</taxon>
        <taxon>Chlorodendraceae</taxon>
        <taxon>Tetraselmis</taxon>
    </lineage>
</organism>
<dbReference type="Pfam" id="PF02201">
    <property type="entry name" value="SWIB"/>
    <property type="match status" value="1"/>
</dbReference>
<evidence type="ECO:0000313" key="3">
    <source>
        <dbReference type="EMBL" id="JAC65411.1"/>
    </source>
</evidence>
<name>A0A061R4E6_9CHLO</name>
<protein>
    <submittedName>
        <fullName evidence="3">SWI/SNF-related matrix-associated actin-dependent regulator of chromatin subfamily D</fullName>
    </submittedName>
</protein>
<feature type="non-terminal residue" evidence="3">
    <location>
        <position position="418"/>
    </location>
</feature>
<feature type="compositionally biased region" description="Basic residues" evidence="1">
    <location>
        <begin position="38"/>
        <end position="48"/>
    </location>
</feature>
<dbReference type="AlphaFoldDB" id="A0A061R4E6"/>
<dbReference type="InterPro" id="IPR036885">
    <property type="entry name" value="SWIB_MDM2_dom_sf"/>
</dbReference>